<evidence type="ECO:0000313" key="18">
    <source>
        <dbReference type="EMBL" id="KAL0431342.1"/>
    </source>
</evidence>
<keyword evidence="9 15" id="KW-0067">ATP-binding</keyword>
<organism evidence="18">
    <name type="scientific">Sesamum radiatum</name>
    <name type="common">Black benniseed</name>
    <dbReference type="NCBI Taxonomy" id="300843"/>
    <lineage>
        <taxon>Eukaryota</taxon>
        <taxon>Viridiplantae</taxon>
        <taxon>Streptophyta</taxon>
        <taxon>Embryophyta</taxon>
        <taxon>Tracheophyta</taxon>
        <taxon>Spermatophyta</taxon>
        <taxon>Magnoliopsida</taxon>
        <taxon>eudicotyledons</taxon>
        <taxon>Gunneridae</taxon>
        <taxon>Pentapetalae</taxon>
        <taxon>asterids</taxon>
        <taxon>lamiids</taxon>
        <taxon>Lamiales</taxon>
        <taxon>Pedaliaceae</taxon>
        <taxon>Sesamum</taxon>
    </lineage>
</organism>
<dbReference type="PANTHER" id="PTHR46008:SF63">
    <property type="entry name" value="LEAF RUST 10 DISEASE-RESISTANCE LOCUS RECEPTOR-LIKE PROTEIN KINASE-LIKE 1.4 ISOFORM X1"/>
    <property type="match status" value="1"/>
</dbReference>
<dbReference type="GO" id="GO:0005524">
    <property type="term" value="F:ATP binding"/>
    <property type="evidence" value="ECO:0007669"/>
    <property type="project" value="UniProtKB-UniRule"/>
</dbReference>
<evidence type="ECO:0000256" key="8">
    <source>
        <dbReference type="ARBA" id="ARBA00022777"/>
    </source>
</evidence>
<keyword evidence="4" id="KW-0808">Transferase</keyword>
<keyword evidence="3" id="KW-0723">Serine/threonine-protein kinase</keyword>
<dbReference type="InterPro" id="IPR025287">
    <property type="entry name" value="WAK_GUB"/>
</dbReference>
<dbReference type="FunFam" id="1.10.510.10:FF:000161">
    <property type="entry name" value="Wall-associated receptor kinase-like 20"/>
    <property type="match status" value="1"/>
</dbReference>
<evidence type="ECO:0000256" key="1">
    <source>
        <dbReference type="ARBA" id="ARBA00004167"/>
    </source>
</evidence>
<keyword evidence="8 18" id="KW-0418">Kinase</keyword>
<evidence type="ECO:0000256" key="4">
    <source>
        <dbReference type="ARBA" id="ARBA00022679"/>
    </source>
</evidence>
<evidence type="ECO:0000256" key="12">
    <source>
        <dbReference type="ARBA" id="ARBA00023180"/>
    </source>
</evidence>
<evidence type="ECO:0000259" key="17">
    <source>
        <dbReference type="PROSITE" id="PS50011"/>
    </source>
</evidence>
<evidence type="ECO:0000256" key="11">
    <source>
        <dbReference type="ARBA" id="ARBA00023136"/>
    </source>
</evidence>
<keyword evidence="11" id="KW-0472">Membrane</keyword>
<evidence type="ECO:0000256" key="6">
    <source>
        <dbReference type="ARBA" id="ARBA00022729"/>
    </source>
</evidence>
<sequence length="716" mass="79362">MLLSPSRRPLLVILAAVLLTVAYSQSAATTYASCRGTFSCGAISNVTYPFTGGDRPAHCGIPEFALTCRDNTTAELIHNSVAYRVLELDQTRKTLVLSRLDLYNNTCPSEFRETILNSTFFSYNGPQNEALTLFYGCNTSAMPIKPYNLFSCNSSGLNFTDAYYLVGPVPVDPILRILYCSVNVSVPLLRAAGNQLTAVRLSLGQALMQGFSVDYSVPHERLCNECSNLGGDCGFDSVLSQPVCICGDRPCPFALTLPPEASPNALPHLEVELGSDSDHYVLFVSFLICFWAVELCKMDGLCVYTLSSNTEALFITGAILAGFGLGWLIFHCRQGRKQRLASRSAKILSKEIETSHSSKALFSVPSDNFTKSIPSYPSSKSDLGRGSSDLGVQVFDYTELEEATNNFDRSRELGDGGYGTVYYGELPDGRIVAVKRLYENNFKRVEQFMNEVEILTRLRHQNLVTLHGCTSRRSRELVLVYEYIPNGTVADHLHGNRANSGLLSWPIRLNIAVETADALAYLHKSDIIHRDVKTNNLLLDNDFHVKVADFGLSRLFPSNVTHVSTAPQGTPGYVDPEYYQCYQVTEKSDVYSFGVVLVELISSLQAVDTNRHRHDINLSNMAVNKIQNHRLHELVDSSLGFETNSTVRKMVTLVAELAFRCLQQEKDMRPSMEEVLETLRGIQNEDLNAHKVEIVDILIDFNDGLLKGPPSPTQDA</sequence>
<dbReference type="InterPro" id="IPR000719">
    <property type="entry name" value="Prot_kinase_dom"/>
</dbReference>
<dbReference type="PROSITE" id="PS00107">
    <property type="entry name" value="PROTEIN_KINASE_ATP"/>
    <property type="match status" value="1"/>
</dbReference>
<name>A0AAW2VTQ6_SESRA</name>
<dbReference type="SMART" id="SM00220">
    <property type="entry name" value="S_TKc"/>
    <property type="match status" value="1"/>
</dbReference>
<evidence type="ECO:0000256" key="2">
    <source>
        <dbReference type="ARBA" id="ARBA00012513"/>
    </source>
</evidence>
<keyword evidence="12" id="KW-0325">Glycoprotein</keyword>
<keyword evidence="18" id="KW-0675">Receptor</keyword>
<dbReference type="PANTHER" id="PTHR46008">
    <property type="entry name" value="LEAF RUST 10 DISEASE-RESISTANCE LOCUS RECEPTOR-LIKE PROTEIN KINASE-LIKE 1.4"/>
    <property type="match status" value="1"/>
</dbReference>
<evidence type="ECO:0000256" key="9">
    <source>
        <dbReference type="ARBA" id="ARBA00022840"/>
    </source>
</evidence>
<evidence type="ECO:0000256" key="16">
    <source>
        <dbReference type="SAM" id="SignalP"/>
    </source>
</evidence>
<gene>
    <name evidence="18" type="ORF">Sradi_0760200</name>
</gene>
<dbReference type="PROSITE" id="PS50011">
    <property type="entry name" value="PROTEIN_KINASE_DOM"/>
    <property type="match status" value="1"/>
</dbReference>
<evidence type="ECO:0000256" key="15">
    <source>
        <dbReference type="PROSITE-ProRule" id="PRU10141"/>
    </source>
</evidence>
<dbReference type="Gene3D" id="1.10.510.10">
    <property type="entry name" value="Transferase(Phosphotransferase) domain 1"/>
    <property type="match status" value="1"/>
</dbReference>
<evidence type="ECO:0000256" key="10">
    <source>
        <dbReference type="ARBA" id="ARBA00022989"/>
    </source>
</evidence>
<keyword evidence="5" id="KW-0812">Transmembrane</keyword>
<dbReference type="Pfam" id="PF13947">
    <property type="entry name" value="GUB_WAK_bind"/>
    <property type="match status" value="1"/>
</dbReference>
<keyword evidence="6 16" id="KW-0732">Signal</keyword>
<evidence type="ECO:0000256" key="3">
    <source>
        <dbReference type="ARBA" id="ARBA00022527"/>
    </source>
</evidence>
<evidence type="ECO:0000256" key="5">
    <source>
        <dbReference type="ARBA" id="ARBA00022692"/>
    </source>
</evidence>
<dbReference type="AlphaFoldDB" id="A0AAW2VTQ6"/>
<dbReference type="GO" id="GO:0005886">
    <property type="term" value="C:plasma membrane"/>
    <property type="evidence" value="ECO:0007669"/>
    <property type="project" value="UniProtKB-ARBA"/>
</dbReference>
<comment type="catalytic activity">
    <reaction evidence="13">
        <text>L-threonyl-[protein] + ATP = O-phospho-L-threonyl-[protein] + ADP + H(+)</text>
        <dbReference type="Rhea" id="RHEA:46608"/>
        <dbReference type="Rhea" id="RHEA-COMP:11060"/>
        <dbReference type="Rhea" id="RHEA-COMP:11605"/>
        <dbReference type="ChEBI" id="CHEBI:15378"/>
        <dbReference type="ChEBI" id="CHEBI:30013"/>
        <dbReference type="ChEBI" id="CHEBI:30616"/>
        <dbReference type="ChEBI" id="CHEBI:61977"/>
        <dbReference type="ChEBI" id="CHEBI:456216"/>
        <dbReference type="EC" id="2.7.11.1"/>
    </reaction>
</comment>
<dbReference type="InterPro" id="IPR017441">
    <property type="entry name" value="Protein_kinase_ATP_BS"/>
</dbReference>
<feature type="signal peptide" evidence="16">
    <location>
        <begin position="1"/>
        <end position="24"/>
    </location>
</feature>
<dbReference type="Pfam" id="PF00069">
    <property type="entry name" value="Pkinase"/>
    <property type="match status" value="1"/>
</dbReference>
<dbReference type="InterPro" id="IPR011009">
    <property type="entry name" value="Kinase-like_dom_sf"/>
</dbReference>
<dbReference type="EC" id="2.7.11.1" evidence="2"/>
<dbReference type="Pfam" id="PF14380">
    <property type="entry name" value="WAK_assoc"/>
    <property type="match status" value="1"/>
</dbReference>
<protein>
    <recommendedName>
        <fullName evidence="2">non-specific serine/threonine protein kinase</fullName>
        <ecNumber evidence="2">2.7.11.1</ecNumber>
    </recommendedName>
</protein>
<dbReference type="PROSITE" id="PS00108">
    <property type="entry name" value="PROTEIN_KINASE_ST"/>
    <property type="match status" value="1"/>
</dbReference>
<keyword evidence="10" id="KW-1133">Transmembrane helix</keyword>
<dbReference type="InterPro" id="IPR008271">
    <property type="entry name" value="Ser/Thr_kinase_AS"/>
</dbReference>
<keyword evidence="7 15" id="KW-0547">Nucleotide-binding</keyword>
<evidence type="ECO:0000256" key="14">
    <source>
        <dbReference type="ARBA" id="ARBA00048679"/>
    </source>
</evidence>
<comment type="subcellular location">
    <subcellularLocation>
        <location evidence="1">Membrane</location>
        <topology evidence="1">Single-pass membrane protein</topology>
    </subcellularLocation>
</comment>
<dbReference type="GO" id="GO:0030247">
    <property type="term" value="F:polysaccharide binding"/>
    <property type="evidence" value="ECO:0007669"/>
    <property type="project" value="InterPro"/>
</dbReference>
<reference evidence="18" key="1">
    <citation type="submission" date="2020-06" db="EMBL/GenBank/DDBJ databases">
        <authorList>
            <person name="Li T."/>
            <person name="Hu X."/>
            <person name="Zhang T."/>
            <person name="Song X."/>
            <person name="Zhang H."/>
            <person name="Dai N."/>
            <person name="Sheng W."/>
            <person name="Hou X."/>
            <person name="Wei L."/>
        </authorList>
    </citation>
    <scope>NUCLEOTIDE SEQUENCE</scope>
    <source>
        <strain evidence="18">G02</strain>
        <tissue evidence="18">Leaf</tissue>
    </source>
</reference>
<feature type="binding site" evidence="15">
    <location>
        <position position="435"/>
    </location>
    <ligand>
        <name>ATP</name>
        <dbReference type="ChEBI" id="CHEBI:30616"/>
    </ligand>
</feature>
<dbReference type="SUPFAM" id="SSF56112">
    <property type="entry name" value="Protein kinase-like (PK-like)"/>
    <property type="match status" value="1"/>
</dbReference>
<reference evidence="18" key="2">
    <citation type="journal article" date="2024" name="Plant">
        <title>Genomic evolution and insights into agronomic trait innovations of Sesamum species.</title>
        <authorList>
            <person name="Miao H."/>
            <person name="Wang L."/>
            <person name="Qu L."/>
            <person name="Liu H."/>
            <person name="Sun Y."/>
            <person name="Le M."/>
            <person name="Wang Q."/>
            <person name="Wei S."/>
            <person name="Zheng Y."/>
            <person name="Lin W."/>
            <person name="Duan Y."/>
            <person name="Cao H."/>
            <person name="Xiong S."/>
            <person name="Wang X."/>
            <person name="Wei L."/>
            <person name="Li C."/>
            <person name="Ma Q."/>
            <person name="Ju M."/>
            <person name="Zhao R."/>
            <person name="Li G."/>
            <person name="Mu C."/>
            <person name="Tian Q."/>
            <person name="Mei H."/>
            <person name="Zhang T."/>
            <person name="Gao T."/>
            <person name="Zhang H."/>
        </authorList>
    </citation>
    <scope>NUCLEOTIDE SEQUENCE</scope>
    <source>
        <strain evidence="18">G02</strain>
    </source>
</reference>
<accession>A0AAW2VTQ6</accession>
<dbReference type="GO" id="GO:0004674">
    <property type="term" value="F:protein serine/threonine kinase activity"/>
    <property type="evidence" value="ECO:0007669"/>
    <property type="project" value="UniProtKB-KW"/>
</dbReference>
<dbReference type="FunFam" id="3.30.200.20:FF:000162">
    <property type="entry name" value="Adenine nucleotide alpha hydrolase-like domain kinase"/>
    <property type="match status" value="1"/>
</dbReference>
<evidence type="ECO:0000256" key="7">
    <source>
        <dbReference type="ARBA" id="ARBA00022741"/>
    </source>
</evidence>
<comment type="caution">
    <text evidence="18">The sequence shown here is derived from an EMBL/GenBank/DDBJ whole genome shotgun (WGS) entry which is preliminary data.</text>
</comment>
<feature type="domain" description="Protein kinase" evidence="17">
    <location>
        <begin position="407"/>
        <end position="687"/>
    </location>
</feature>
<dbReference type="Gene3D" id="3.30.200.20">
    <property type="entry name" value="Phosphorylase Kinase, domain 1"/>
    <property type="match status" value="1"/>
</dbReference>
<proteinExistence type="predicted"/>
<evidence type="ECO:0000256" key="13">
    <source>
        <dbReference type="ARBA" id="ARBA00047899"/>
    </source>
</evidence>
<comment type="catalytic activity">
    <reaction evidence="14">
        <text>L-seryl-[protein] + ATP = O-phospho-L-seryl-[protein] + ADP + H(+)</text>
        <dbReference type="Rhea" id="RHEA:17989"/>
        <dbReference type="Rhea" id="RHEA-COMP:9863"/>
        <dbReference type="Rhea" id="RHEA-COMP:11604"/>
        <dbReference type="ChEBI" id="CHEBI:15378"/>
        <dbReference type="ChEBI" id="CHEBI:29999"/>
        <dbReference type="ChEBI" id="CHEBI:30616"/>
        <dbReference type="ChEBI" id="CHEBI:83421"/>
        <dbReference type="ChEBI" id="CHEBI:456216"/>
        <dbReference type="EC" id="2.7.11.1"/>
    </reaction>
</comment>
<dbReference type="InterPro" id="IPR032872">
    <property type="entry name" value="WAK_assoc_C"/>
</dbReference>
<dbReference type="EMBL" id="JACGWJ010000003">
    <property type="protein sequence ID" value="KAL0431342.1"/>
    <property type="molecule type" value="Genomic_DNA"/>
</dbReference>
<feature type="chain" id="PRO_5043957621" description="non-specific serine/threonine protein kinase" evidence="16">
    <location>
        <begin position="25"/>
        <end position="716"/>
    </location>
</feature>